<dbReference type="OrthoDB" id="10600579at2759"/>
<keyword evidence="1" id="KW-0812">Transmembrane</keyword>
<reference evidence="2 3" key="2">
    <citation type="journal article" date="2019" name="G3 (Bethesda)">
        <title>Hybrid Assembly of the Genome of the Entomopathogenic Nematode Steinernema carpocapsae Identifies the X-Chromosome.</title>
        <authorList>
            <person name="Serra L."/>
            <person name="Macchietto M."/>
            <person name="Macias-Munoz A."/>
            <person name="McGill C.J."/>
            <person name="Rodriguez I.M."/>
            <person name="Rodriguez B."/>
            <person name="Murad R."/>
            <person name="Mortazavi A."/>
        </authorList>
    </citation>
    <scope>NUCLEOTIDE SEQUENCE [LARGE SCALE GENOMIC DNA]</scope>
    <source>
        <strain evidence="2 3">ALL</strain>
    </source>
</reference>
<dbReference type="AlphaFoldDB" id="A0A4U5PGK9"/>
<evidence type="ECO:0000313" key="3">
    <source>
        <dbReference type="Proteomes" id="UP000298663"/>
    </source>
</evidence>
<keyword evidence="3" id="KW-1185">Reference proteome</keyword>
<dbReference type="Proteomes" id="UP000298663">
    <property type="component" value="Unassembled WGS sequence"/>
</dbReference>
<gene>
    <name evidence="2" type="ORF">L596_009411</name>
</gene>
<sequence length="110" mass="12127">MCQLIAVSNQAPSVKVYLCNASSTCLPVISLRNAYLSAGSLHRIKEAQGSFTKASDKVPIVIKMAWLVLVVETIFYFAFIEPQLRKVEIFDVPRAVEKIECDMSACGLDS</sequence>
<keyword evidence="1" id="KW-0472">Membrane</keyword>
<evidence type="ECO:0000256" key="1">
    <source>
        <dbReference type="SAM" id="Phobius"/>
    </source>
</evidence>
<feature type="transmembrane region" description="Helical" evidence="1">
    <location>
        <begin position="60"/>
        <end position="79"/>
    </location>
</feature>
<proteinExistence type="predicted"/>
<organism evidence="2 3">
    <name type="scientific">Steinernema carpocapsae</name>
    <name type="common">Entomopathogenic nematode</name>
    <dbReference type="NCBI Taxonomy" id="34508"/>
    <lineage>
        <taxon>Eukaryota</taxon>
        <taxon>Metazoa</taxon>
        <taxon>Ecdysozoa</taxon>
        <taxon>Nematoda</taxon>
        <taxon>Chromadorea</taxon>
        <taxon>Rhabditida</taxon>
        <taxon>Tylenchina</taxon>
        <taxon>Panagrolaimomorpha</taxon>
        <taxon>Strongyloidoidea</taxon>
        <taxon>Steinernematidae</taxon>
        <taxon>Steinernema</taxon>
    </lineage>
</organism>
<reference evidence="2 3" key="1">
    <citation type="journal article" date="2015" name="Genome Biol.">
        <title>Comparative genomics of Steinernema reveals deeply conserved gene regulatory networks.</title>
        <authorList>
            <person name="Dillman A.R."/>
            <person name="Macchietto M."/>
            <person name="Porter C.F."/>
            <person name="Rogers A."/>
            <person name="Williams B."/>
            <person name="Antoshechkin I."/>
            <person name="Lee M.M."/>
            <person name="Goodwin Z."/>
            <person name="Lu X."/>
            <person name="Lewis E.E."/>
            <person name="Goodrich-Blair H."/>
            <person name="Stock S.P."/>
            <person name="Adams B.J."/>
            <person name="Sternberg P.W."/>
            <person name="Mortazavi A."/>
        </authorList>
    </citation>
    <scope>NUCLEOTIDE SEQUENCE [LARGE SCALE GENOMIC DNA]</scope>
    <source>
        <strain evidence="2 3">ALL</strain>
    </source>
</reference>
<name>A0A4U5PGK9_STECR</name>
<protein>
    <submittedName>
        <fullName evidence="2">Uncharacterized protein</fullName>
    </submittedName>
</protein>
<accession>A0A4U5PGK9</accession>
<comment type="caution">
    <text evidence="2">The sequence shown here is derived from an EMBL/GenBank/DDBJ whole genome shotgun (WGS) entry which is preliminary data.</text>
</comment>
<evidence type="ECO:0000313" key="2">
    <source>
        <dbReference type="EMBL" id="TKR95214.1"/>
    </source>
</evidence>
<dbReference type="EMBL" id="AZBU02000002">
    <property type="protein sequence ID" value="TKR95214.1"/>
    <property type="molecule type" value="Genomic_DNA"/>
</dbReference>
<keyword evidence="1" id="KW-1133">Transmembrane helix</keyword>